<keyword evidence="2" id="KW-1185">Reference proteome</keyword>
<evidence type="ECO:0000313" key="1">
    <source>
        <dbReference type="EMBL" id="EAR27857.1"/>
    </source>
</evidence>
<gene>
    <name evidence="1" type="ORF">PTD2_18585</name>
</gene>
<evidence type="ECO:0000313" key="2">
    <source>
        <dbReference type="Proteomes" id="UP000006201"/>
    </source>
</evidence>
<dbReference type="EMBL" id="AAOH01000005">
    <property type="protein sequence ID" value="EAR27857.1"/>
    <property type="molecule type" value="Genomic_DNA"/>
</dbReference>
<accession>A4CBX0</accession>
<comment type="caution">
    <text evidence="1">The sequence shown here is derived from an EMBL/GenBank/DDBJ whole genome shotgun (WGS) entry which is preliminary data.</text>
</comment>
<proteinExistence type="predicted"/>
<dbReference type="HOGENOM" id="CLU_3121755_0_0_6"/>
<dbReference type="Proteomes" id="UP000006201">
    <property type="component" value="Unassembled WGS sequence"/>
</dbReference>
<sequence length="50" mass="5594">MAPVGDGLPANHLKAAHQQVFQNGFASNFLKREDYIFLRKQACTYKKLGA</sequence>
<protein>
    <submittedName>
        <fullName evidence="1">Uncharacterized protein</fullName>
    </submittedName>
</protein>
<name>A4CBX0_9GAMM</name>
<dbReference type="AlphaFoldDB" id="A4CBX0"/>
<reference evidence="1 2" key="1">
    <citation type="submission" date="2006-02" db="EMBL/GenBank/DDBJ databases">
        <authorList>
            <person name="Moran M.A."/>
            <person name="Kjelleberg S."/>
            <person name="Egan S."/>
            <person name="Saunders N."/>
            <person name="Thomas T."/>
            <person name="Ferriera S."/>
            <person name="Johnson J."/>
            <person name="Kravitz S."/>
            <person name="Halpern A."/>
            <person name="Remington K."/>
            <person name="Beeson K."/>
            <person name="Tran B."/>
            <person name="Rogers Y.-H."/>
            <person name="Friedman R."/>
            <person name="Venter J.C."/>
        </authorList>
    </citation>
    <scope>NUCLEOTIDE SEQUENCE [LARGE SCALE GENOMIC DNA]</scope>
    <source>
        <strain evidence="1 2">D2</strain>
    </source>
</reference>
<organism evidence="1 2">
    <name type="scientific">Pseudoalteromonas tunicata D2</name>
    <dbReference type="NCBI Taxonomy" id="87626"/>
    <lineage>
        <taxon>Bacteria</taxon>
        <taxon>Pseudomonadati</taxon>
        <taxon>Pseudomonadota</taxon>
        <taxon>Gammaproteobacteria</taxon>
        <taxon>Alteromonadales</taxon>
        <taxon>Pseudoalteromonadaceae</taxon>
        <taxon>Pseudoalteromonas</taxon>
    </lineage>
</organism>